<accession>A0A8H5D6T2</accession>
<organism evidence="3 4">
    <name type="scientific">Leucocoprinus leucothites</name>
    <dbReference type="NCBI Taxonomy" id="201217"/>
    <lineage>
        <taxon>Eukaryota</taxon>
        <taxon>Fungi</taxon>
        <taxon>Dikarya</taxon>
        <taxon>Basidiomycota</taxon>
        <taxon>Agaricomycotina</taxon>
        <taxon>Agaricomycetes</taxon>
        <taxon>Agaricomycetidae</taxon>
        <taxon>Agaricales</taxon>
        <taxon>Agaricineae</taxon>
        <taxon>Agaricaceae</taxon>
        <taxon>Leucocoprinus</taxon>
    </lineage>
</organism>
<dbReference type="Proteomes" id="UP000559027">
    <property type="component" value="Unassembled WGS sequence"/>
</dbReference>
<name>A0A8H5D6T2_9AGAR</name>
<keyword evidence="4" id="KW-1185">Reference proteome</keyword>
<evidence type="ECO:0000256" key="1">
    <source>
        <dbReference type="SAM" id="MobiDB-lite"/>
    </source>
</evidence>
<feature type="compositionally biased region" description="Low complexity" evidence="1">
    <location>
        <begin position="177"/>
        <end position="191"/>
    </location>
</feature>
<keyword evidence="2" id="KW-0472">Membrane</keyword>
<comment type="caution">
    <text evidence="3">The sequence shown here is derived from an EMBL/GenBank/DDBJ whole genome shotgun (WGS) entry which is preliminary data.</text>
</comment>
<sequence length="209" mass="22720">MPLGTLNIVLAALAGVLLILDIVMFVLWRRSQRLASAAKASARPFTIDGSTVGAPTPLPQDPLDSVPYSLSPCYSRESSFQQQYMLSTSQSQLHMPLPQTIELVTLPRSSLTPRIFAYEVPSASTSAEMLEYNLSMNGKRSLNSSPCSTPGNSRTCLIPQGSPHLRPLPEVSRHDSPTTIRPLPRTPLAPRSNGANVELSRFISIPPKD</sequence>
<feature type="compositionally biased region" description="Polar residues" evidence="1">
    <location>
        <begin position="140"/>
        <end position="155"/>
    </location>
</feature>
<dbReference type="AlphaFoldDB" id="A0A8H5D6T2"/>
<evidence type="ECO:0000313" key="3">
    <source>
        <dbReference type="EMBL" id="KAF5353287.1"/>
    </source>
</evidence>
<dbReference type="OrthoDB" id="10636172at2759"/>
<gene>
    <name evidence="3" type="ORF">D9756_007927</name>
</gene>
<proteinExistence type="predicted"/>
<feature type="region of interest" description="Disordered" evidence="1">
    <location>
        <begin position="140"/>
        <end position="209"/>
    </location>
</feature>
<evidence type="ECO:0000256" key="2">
    <source>
        <dbReference type="SAM" id="Phobius"/>
    </source>
</evidence>
<reference evidence="3 4" key="1">
    <citation type="journal article" date="2020" name="ISME J.">
        <title>Uncovering the hidden diversity of litter-decomposition mechanisms in mushroom-forming fungi.</title>
        <authorList>
            <person name="Floudas D."/>
            <person name="Bentzer J."/>
            <person name="Ahren D."/>
            <person name="Johansson T."/>
            <person name="Persson P."/>
            <person name="Tunlid A."/>
        </authorList>
    </citation>
    <scope>NUCLEOTIDE SEQUENCE [LARGE SCALE GENOMIC DNA]</scope>
    <source>
        <strain evidence="3 4">CBS 146.42</strain>
    </source>
</reference>
<protein>
    <submittedName>
        <fullName evidence="3">Uncharacterized protein</fullName>
    </submittedName>
</protein>
<keyword evidence="2" id="KW-1133">Transmembrane helix</keyword>
<feature type="transmembrane region" description="Helical" evidence="2">
    <location>
        <begin position="6"/>
        <end position="28"/>
    </location>
</feature>
<evidence type="ECO:0000313" key="4">
    <source>
        <dbReference type="Proteomes" id="UP000559027"/>
    </source>
</evidence>
<dbReference type="EMBL" id="JAACJO010000010">
    <property type="protein sequence ID" value="KAF5353287.1"/>
    <property type="molecule type" value="Genomic_DNA"/>
</dbReference>
<keyword evidence="2" id="KW-0812">Transmembrane</keyword>